<feature type="compositionally biased region" description="Polar residues" evidence="1">
    <location>
        <begin position="132"/>
        <end position="141"/>
    </location>
</feature>
<evidence type="ECO:0000256" key="1">
    <source>
        <dbReference type="SAM" id="MobiDB-lite"/>
    </source>
</evidence>
<dbReference type="Proteomes" id="UP001151582">
    <property type="component" value="Unassembled WGS sequence"/>
</dbReference>
<gene>
    <name evidence="2" type="ORF">H4R34_005971</name>
</gene>
<organism evidence="2 3">
    <name type="scientific">Dimargaris verticillata</name>
    <dbReference type="NCBI Taxonomy" id="2761393"/>
    <lineage>
        <taxon>Eukaryota</taxon>
        <taxon>Fungi</taxon>
        <taxon>Fungi incertae sedis</taxon>
        <taxon>Zoopagomycota</taxon>
        <taxon>Kickxellomycotina</taxon>
        <taxon>Dimargaritomycetes</taxon>
        <taxon>Dimargaritales</taxon>
        <taxon>Dimargaritaceae</taxon>
        <taxon>Dimargaris</taxon>
    </lineage>
</organism>
<feature type="region of interest" description="Disordered" evidence="1">
    <location>
        <begin position="70"/>
        <end position="170"/>
    </location>
</feature>
<comment type="caution">
    <text evidence="2">The sequence shown here is derived from an EMBL/GenBank/DDBJ whole genome shotgun (WGS) entry which is preliminary data.</text>
</comment>
<proteinExistence type="predicted"/>
<dbReference type="EMBL" id="JANBQB010001652">
    <property type="protein sequence ID" value="KAJ1970722.1"/>
    <property type="molecule type" value="Genomic_DNA"/>
</dbReference>
<dbReference type="OrthoDB" id="10298495at2759"/>
<feature type="region of interest" description="Disordered" evidence="1">
    <location>
        <begin position="1"/>
        <end position="56"/>
    </location>
</feature>
<feature type="compositionally biased region" description="Polar residues" evidence="1">
    <location>
        <begin position="70"/>
        <end position="87"/>
    </location>
</feature>
<evidence type="ECO:0000313" key="3">
    <source>
        <dbReference type="Proteomes" id="UP001151582"/>
    </source>
</evidence>
<evidence type="ECO:0000313" key="2">
    <source>
        <dbReference type="EMBL" id="KAJ1970722.1"/>
    </source>
</evidence>
<accession>A0A9W8AVK0</accession>
<feature type="compositionally biased region" description="Basic and acidic residues" evidence="1">
    <location>
        <begin position="1"/>
        <end position="25"/>
    </location>
</feature>
<reference evidence="2" key="1">
    <citation type="submission" date="2022-07" db="EMBL/GenBank/DDBJ databases">
        <title>Phylogenomic reconstructions and comparative analyses of Kickxellomycotina fungi.</title>
        <authorList>
            <person name="Reynolds N.K."/>
            <person name="Stajich J.E."/>
            <person name="Barry K."/>
            <person name="Grigoriev I.V."/>
            <person name="Crous P."/>
            <person name="Smith M.E."/>
        </authorList>
    </citation>
    <scope>NUCLEOTIDE SEQUENCE</scope>
    <source>
        <strain evidence="2">RSA 567</strain>
    </source>
</reference>
<name>A0A9W8AVK0_9FUNG</name>
<keyword evidence="3" id="KW-1185">Reference proteome</keyword>
<feature type="compositionally biased region" description="Pro residues" evidence="1">
    <location>
        <begin position="160"/>
        <end position="170"/>
    </location>
</feature>
<protein>
    <submittedName>
        <fullName evidence="2">Uncharacterized protein</fullName>
    </submittedName>
</protein>
<feature type="non-terminal residue" evidence="2">
    <location>
        <position position="170"/>
    </location>
</feature>
<dbReference type="AlphaFoldDB" id="A0A9W8AVK0"/>
<sequence>MGLFGKKKDDQSLRKRIVHVDHDRSGPQGPLESDNLFKKSPSVSHLHNLHPGPENRESFYAFEDYQYTQHIPPTNQYGNYDSPTPSFDGSAHPPRTAPLPPASRGLPPHAPTAGPGYYTGPQFGHADPLNNEFHQVQSYLNQPPVGRTHSEPLATGETLHPPPHGKPAGR</sequence>